<dbReference type="InterPro" id="IPR023753">
    <property type="entry name" value="FAD/NAD-binding_dom"/>
</dbReference>
<evidence type="ECO:0000259" key="7">
    <source>
        <dbReference type="Pfam" id="PF07992"/>
    </source>
</evidence>
<dbReference type="Gene3D" id="3.30.390.30">
    <property type="match status" value="1"/>
</dbReference>
<dbReference type="InterPro" id="IPR016156">
    <property type="entry name" value="FAD/NAD-linked_Rdtase_dimer_sf"/>
</dbReference>
<feature type="compositionally biased region" description="Low complexity" evidence="5">
    <location>
        <begin position="71"/>
        <end position="82"/>
    </location>
</feature>
<dbReference type="InterPro" id="IPR004099">
    <property type="entry name" value="Pyr_nucl-diS_OxRdtase_dimer"/>
</dbReference>
<proteinExistence type="inferred from homology"/>
<evidence type="ECO:0000256" key="3">
    <source>
        <dbReference type="ARBA" id="ARBA00022630"/>
    </source>
</evidence>
<keyword evidence="3" id="KW-0285">Flavoprotein</keyword>
<dbReference type="Pfam" id="PF07992">
    <property type="entry name" value="Pyr_redox_2"/>
    <property type="match status" value="1"/>
</dbReference>
<sequence length="550" mass="56925">MVEGYPDGRARPAPPALLHRPRSAAPCPPDVRAVGQDGRVSQHTPDASPQQPAPAAPDEPQVARAAAASTVSPSSDGRPVSRVVVVGGGPGGYEAALVARRLGAQVTVVERSGLGGSAVLTDVVPSKTLIATAEWMTIADRAPELGIRLAGVTGTADAVRDALRHTIDLGAVNTRVKALAAAQSADIRARLQREGVEVVAGDGRLLDAEHVAVRTAEGDERVLPADVVLVATGATPRVLPDAQPDGERILTWTQMYDLDELPQRLVVVGSGVTGAEFAGAYTSLGADVVLVSSRDRVLPGEDADAAELIERVFTQRGMTVMGRSRASSARRTADGVVVTLEDGRTVEGSHVLLAVGSVPTTRGLGLEEAGVRLTPSGHVEVDKVSRTSVRGVYAAGDCTGVLPLASVAATQGRIAMAHALGDAVRPLSLTGVAANIFTAPEIATVGLSEARLRERGIAYSTSMLPLARNPRAKMLGVRDGFVKIFARTGTGTVLGAVVVGPRASEAVFPLTLAVTHRLTTDDVADASTVYPSMSGTVAEVARMLHQRTED</sequence>
<evidence type="ECO:0000256" key="4">
    <source>
        <dbReference type="ARBA" id="ARBA00022827"/>
    </source>
</evidence>
<dbReference type="PRINTS" id="PR00368">
    <property type="entry name" value="FADPNR"/>
</dbReference>
<organism evidence="8 9">
    <name type="scientific">Cellulomonas oligotrophica</name>
    <dbReference type="NCBI Taxonomy" id="931536"/>
    <lineage>
        <taxon>Bacteria</taxon>
        <taxon>Bacillati</taxon>
        <taxon>Actinomycetota</taxon>
        <taxon>Actinomycetes</taxon>
        <taxon>Micrococcales</taxon>
        <taxon>Cellulomonadaceae</taxon>
        <taxon>Cellulomonas</taxon>
    </lineage>
</organism>
<dbReference type="InterPro" id="IPR001100">
    <property type="entry name" value="Pyr_nuc-diS_OxRdtase"/>
</dbReference>
<feature type="domain" description="Pyridine nucleotide-disulphide oxidoreductase dimerisation" evidence="6">
    <location>
        <begin position="433"/>
        <end position="539"/>
    </location>
</feature>
<dbReference type="Pfam" id="PF02852">
    <property type="entry name" value="Pyr_redox_dim"/>
    <property type="match status" value="1"/>
</dbReference>
<dbReference type="SUPFAM" id="SSF55424">
    <property type="entry name" value="FAD/NAD-linked reductases, dimerisation (C-terminal) domain"/>
    <property type="match status" value="1"/>
</dbReference>
<comment type="similarity">
    <text evidence="2">Belongs to the class-I pyridine nucleotide-disulfide oxidoreductase family.</text>
</comment>
<dbReference type="PANTHER" id="PTHR43014:SF1">
    <property type="entry name" value="NAD(P)H DEHYDROGENASE (QUINONE)"/>
    <property type="match status" value="1"/>
</dbReference>
<comment type="cofactor">
    <cofactor evidence="1">
        <name>FAD</name>
        <dbReference type="ChEBI" id="CHEBI:57692"/>
    </cofactor>
</comment>
<comment type="caution">
    <text evidence="8">The sequence shown here is derived from an EMBL/GenBank/DDBJ whole genome shotgun (WGS) entry which is preliminary data.</text>
</comment>
<reference evidence="8 9" key="1">
    <citation type="submission" date="2021-01" db="EMBL/GenBank/DDBJ databases">
        <title>Whole genome shotgun sequence of Cellulomonas oligotrophica NBRC 109435.</title>
        <authorList>
            <person name="Komaki H."/>
            <person name="Tamura T."/>
        </authorList>
    </citation>
    <scope>NUCLEOTIDE SEQUENCE [LARGE SCALE GENOMIC DNA]</scope>
    <source>
        <strain evidence="8 9">NBRC 109435</strain>
    </source>
</reference>
<evidence type="ECO:0000259" key="6">
    <source>
        <dbReference type="Pfam" id="PF02852"/>
    </source>
</evidence>
<dbReference type="Gene3D" id="3.50.50.60">
    <property type="entry name" value="FAD/NAD(P)-binding domain"/>
    <property type="match status" value="2"/>
</dbReference>
<dbReference type="PANTHER" id="PTHR43014">
    <property type="entry name" value="MERCURIC REDUCTASE"/>
    <property type="match status" value="1"/>
</dbReference>
<feature type="domain" description="FAD/NAD(P)-binding" evidence="7">
    <location>
        <begin position="82"/>
        <end position="412"/>
    </location>
</feature>
<name>A0ABQ4DCJ7_9CELL</name>
<gene>
    <name evidence="8" type="ORF">Col01nite_26170</name>
</gene>
<feature type="region of interest" description="Disordered" evidence="5">
    <location>
        <begin position="1"/>
        <end position="82"/>
    </location>
</feature>
<keyword evidence="9" id="KW-1185">Reference proteome</keyword>
<evidence type="ECO:0000313" key="9">
    <source>
        <dbReference type="Proteomes" id="UP000618382"/>
    </source>
</evidence>
<dbReference type="NCBIfam" id="NF005883">
    <property type="entry name" value="PRK07845.1"/>
    <property type="match status" value="1"/>
</dbReference>
<evidence type="ECO:0000256" key="5">
    <source>
        <dbReference type="SAM" id="MobiDB-lite"/>
    </source>
</evidence>
<dbReference type="SUPFAM" id="SSF51905">
    <property type="entry name" value="FAD/NAD(P)-binding domain"/>
    <property type="match status" value="1"/>
</dbReference>
<dbReference type="PRINTS" id="PR00411">
    <property type="entry name" value="PNDRDTASEI"/>
</dbReference>
<dbReference type="InterPro" id="IPR036188">
    <property type="entry name" value="FAD/NAD-bd_sf"/>
</dbReference>
<evidence type="ECO:0000256" key="1">
    <source>
        <dbReference type="ARBA" id="ARBA00001974"/>
    </source>
</evidence>
<protein>
    <submittedName>
        <fullName evidence="8">NAD(P)H-quinone dehydrogenase</fullName>
    </submittedName>
</protein>
<dbReference type="PIRSF" id="PIRSF000350">
    <property type="entry name" value="Mercury_reductase_MerA"/>
    <property type="match status" value="1"/>
</dbReference>
<dbReference type="Proteomes" id="UP000618382">
    <property type="component" value="Unassembled WGS sequence"/>
</dbReference>
<accession>A0ABQ4DCJ7</accession>
<evidence type="ECO:0000256" key="2">
    <source>
        <dbReference type="ARBA" id="ARBA00007532"/>
    </source>
</evidence>
<dbReference type="EMBL" id="BONN01000007">
    <property type="protein sequence ID" value="GIG33458.1"/>
    <property type="molecule type" value="Genomic_DNA"/>
</dbReference>
<feature type="compositionally biased region" description="Basic and acidic residues" evidence="5">
    <location>
        <begin position="1"/>
        <end position="10"/>
    </location>
</feature>
<keyword evidence="4" id="KW-0274">FAD</keyword>
<evidence type="ECO:0000313" key="8">
    <source>
        <dbReference type="EMBL" id="GIG33458.1"/>
    </source>
</evidence>